<accession>A0ABQ1LUL7</accession>
<keyword evidence="1" id="KW-0732">Signal</keyword>
<evidence type="ECO:0000256" key="1">
    <source>
        <dbReference type="SAM" id="SignalP"/>
    </source>
</evidence>
<keyword evidence="3" id="KW-1185">Reference proteome</keyword>
<gene>
    <name evidence="2" type="ORF">GCM10011506_12260</name>
</gene>
<evidence type="ECO:0008006" key="4">
    <source>
        <dbReference type="Google" id="ProtNLM"/>
    </source>
</evidence>
<proteinExistence type="predicted"/>
<dbReference type="RefSeq" id="WP_188461326.1">
    <property type="nucleotide sequence ID" value="NZ_BAABHU010000003.1"/>
</dbReference>
<reference evidence="3" key="1">
    <citation type="journal article" date="2019" name="Int. J. Syst. Evol. Microbiol.">
        <title>The Global Catalogue of Microorganisms (GCM) 10K type strain sequencing project: providing services to taxonomists for standard genome sequencing and annotation.</title>
        <authorList>
            <consortium name="The Broad Institute Genomics Platform"/>
            <consortium name="The Broad Institute Genome Sequencing Center for Infectious Disease"/>
            <person name="Wu L."/>
            <person name="Ma J."/>
        </authorList>
    </citation>
    <scope>NUCLEOTIDE SEQUENCE [LARGE SCALE GENOMIC DNA]</scope>
    <source>
        <strain evidence="3">CGMCC 1.10832</strain>
    </source>
</reference>
<sequence>MKNLKTSAKVSLIATVIACITTVDVMANDTDDKAVEKAKEAKYIAEMTAESDLDRMERELIDEGVILCDNVTIVKILGENDEVVYEGELTSFETEDIQLRKYMAKADFLLNVDNISFYRIF</sequence>
<protein>
    <recommendedName>
        <fullName evidence="4">BON domain-containing protein</fullName>
    </recommendedName>
</protein>
<name>A0ABQ1LUL7_9BACT</name>
<dbReference type="Proteomes" id="UP000636010">
    <property type="component" value="Unassembled WGS sequence"/>
</dbReference>
<organism evidence="2 3">
    <name type="scientific">Marivirga lumbricoides</name>
    <dbReference type="NCBI Taxonomy" id="1046115"/>
    <lineage>
        <taxon>Bacteria</taxon>
        <taxon>Pseudomonadati</taxon>
        <taxon>Bacteroidota</taxon>
        <taxon>Cytophagia</taxon>
        <taxon>Cytophagales</taxon>
        <taxon>Marivirgaceae</taxon>
        <taxon>Marivirga</taxon>
    </lineage>
</organism>
<evidence type="ECO:0000313" key="2">
    <source>
        <dbReference type="EMBL" id="GGC28419.1"/>
    </source>
</evidence>
<comment type="caution">
    <text evidence="2">The sequence shown here is derived from an EMBL/GenBank/DDBJ whole genome shotgun (WGS) entry which is preliminary data.</text>
</comment>
<evidence type="ECO:0000313" key="3">
    <source>
        <dbReference type="Proteomes" id="UP000636010"/>
    </source>
</evidence>
<feature type="signal peptide" evidence="1">
    <location>
        <begin position="1"/>
        <end position="27"/>
    </location>
</feature>
<feature type="chain" id="PRO_5045713130" description="BON domain-containing protein" evidence="1">
    <location>
        <begin position="28"/>
        <end position="121"/>
    </location>
</feature>
<dbReference type="EMBL" id="BMEC01000003">
    <property type="protein sequence ID" value="GGC28419.1"/>
    <property type="molecule type" value="Genomic_DNA"/>
</dbReference>